<keyword evidence="2" id="KW-0472">Membrane</keyword>
<name>A0A6L8KJG2_9BURK</name>
<sequence length="57" mass="6123">MPKRSSVVSNNIIVFACLPAVFAMAYEPYAEIGGTASDKLTGAQSDNDRFGTVQRKV</sequence>
<accession>A0A6L8KJG2</accession>
<dbReference type="AlphaFoldDB" id="A0A6L8KJG2"/>
<reference evidence="3 4" key="1">
    <citation type="submission" date="2019-12" db="EMBL/GenBank/DDBJ databases">
        <title>Novel species isolated from a subtropical stream in China.</title>
        <authorList>
            <person name="Lu H."/>
        </authorList>
    </citation>
    <scope>NUCLEOTIDE SEQUENCE [LARGE SCALE GENOMIC DNA]</scope>
    <source>
        <strain evidence="3 4">FT135W</strain>
    </source>
</reference>
<organism evidence="3 4">
    <name type="scientific">Duganella flavida</name>
    <dbReference type="NCBI Taxonomy" id="2692175"/>
    <lineage>
        <taxon>Bacteria</taxon>
        <taxon>Pseudomonadati</taxon>
        <taxon>Pseudomonadota</taxon>
        <taxon>Betaproteobacteria</taxon>
        <taxon>Burkholderiales</taxon>
        <taxon>Oxalobacteraceae</taxon>
        <taxon>Telluria group</taxon>
        <taxon>Duganella</taxon>
    </lineage>
</organism>
<dbReference type="EMBL" id="WWCN01000021">
    <property type="protein sequence ID" value="MYM25974.1"/>
    <property type="molecule type" value="Genomic_DNA"/>
</dbReference>
<keyword evidence="2" id="KW-0812">Transmembrane</keyword>
<dbReference type="RefSeq" id="WP_161009418.1">
    <property type="nucleotide sequence ID" value="NZ_WWCN01000021.1"/>
</dbReference>
<protein>
    <submittedName>
        <fullName evidence="3">Uncharacterized protein</fullName>
    </submittedName>
</protein>
<gene>
    <name evidence="3" type="ORF">GTP46_25420</name>
</gene>
<keyword evidence="2" id="KW-1133">Transmembrane helix</keyword>
<evidence type="ECO:0000256" key="2">
    <source>
        <dbReference type="SAM" id="Phobius"/>
    </source>
</evidence>
<evidence type="ECO:0000313" key="3">
    <source>
        <dbReference type="EMBL" id="MYM25974.1"/>
    </source>
</evidence>
<feature type="transmembrane region" description="Helical" evidence="2">
    <location>
        <begin position="7"/>
        <end position="26"/>
    </location>
</feature>
<evidence type="ECO:0000256" key="1">
    <source>
        <dbReference type="SAM" id="MobiDB-lite"/>
    </source>
</evidence>
<keyword evidence="4" id="KW-1185">Reference proteome</keyword>
<dbReference type="PROSITE" id="PS51257">
    <property type="entry name" value="PROKAR_LIPOPROTEIN"/>
    <property type="match status" value="1"/>
</dbReference>
<comment type="caution">
    <text evidence="3">The sequence shown here is derived from an EMBL/GenBank/DDBJ whole genome shotgun (WGS) entry which is preliminary data.</text>
</comment>
<dbReference type="Proteomes" id="UP000479335">
    <property type="component" value="Unassembled WGS sequence"/>
</dbReference>
<feature type="region of interest" description="Disordered" evidence="1">
    <location>
        <begin position="36"/>
        <end position="57"/>
    </location>
</feature>
<proteinExistence type="predicted"/>
<evidence type="ECO:0000313" key="4">
    <source>
        <dbReference type="Proteomes" id="UP000479335"/>
    </source>
</evidence>